<organism evidence="1 2">
    <name type="scientific">Sorangium atrum</name>
    <dbReference type="NCBI Taxonomy" id="2995308"/>
    <lineage>
        <taxon>Bacteria</taxon>
        <taxon>Pseudomonadati</taxon>
        <taxon>Myxococcota</taxon>
        <taxon>Polyangia</taxon>
        <taxon>Polyangiales</taxon>
        <taxon>Polyangiaceae</taxon>
        <taxon>Sorangium</taxon>
    </lineage>
</organism>
<reference evidence="1 2" key="1">
    <citation type="submission" date="2023-01" db="EMBL/GenBank/DDBJ databases">
        <title>Minimal conservation of predation-associated metabolite biosynthetic gene clusters underscores biosynthetic potential of Myxococcota including descriptions for ten novel species: Archangium lansinium sp. nov., Myxococcus landrumus sp. nov., Nannocystis bai.</title>
        <authorList>
            <person name="Ahearne A."/>
            <person name="Stevens C."/>
            <person name="Dowd S."/>
        </authorList>
    </citation>
    <scope>NUCLEOTIDE SEQUENCE [LARGE SCALE GENOMIC DNA]</scope>
    <source>
        <strain evidence="1 2">WIWO2</strain>
    </source>
</reference>
<dbReference type="EMBL" id="JAQNDK010000006">
    <property type="protein sequence ID" value="MDC0685000.1"/>
    <property type="molecule type" value="Genomic_DNA"/>
</dbReference>
<protein>
    <submittedName>
        <fullName evidence="1">Uncharacterized protein</fullName>
    </submittedName>
</protein>
<dbReference type="RefSeq" id="WP_272103118.1">
    <property type="nucleotide sequence ID" value="NZ_JAQNDK010000006.1"/>
</dbReference>
<gene>
    <name evidence="1" type="ORF">POL72_45215</name>
</gene>
<accession>A0ABT5CGP9</accession>
<comment type="caution">
    <text evidence="1">The sequence shown here is derived from an EMBL/GenBank/DDBJ whole genome shotgun (WGS) entry which is preliminary data.</text>
</comment>
<evidence type="ECO:0000313" key="2">
    <source>
        <dbReference type="Proteomes" id="UP001217485"/>
    </source>
</evidence>
<keyword evidence="2" id="KW-1185">Reference proteome</keyword>
<dbReference type="Proteomes" id="UP001217485">
    <property type="component" value="Unassembled WGS sequence"/>
</dbReference>
<evidence type="ECO:0000313" key="1">
    <source>
        <dbReference type="EMBL" id="MDC0685000.1"/>
    </source>
</evidence>
<sequence>MVAPANVVAGGSVPLRAPADRGSYAPRFFHDDVSLVEDELFIVVE</sequence>
<proteinExistence type="predicted"/>
<name>A0ABT5CGP9_9BACT</name>